<dbReference type="RefSeq" id="WP_350401695.1">
    <property type="nucleotide sequence ID" value="NZ_JBELOE010000200.1"/>
</dbReference>
<evidence type="ECO:0000313" key="2">
    <source>
        <dbReference type="Proteomes" id="UP001467690"/>
    </source>
</evidence>
<keyword evidence="2" id="KW-1185">Reference proteome</keyword>
<dbReference type="Proteomes" id="UP001467690">
    <property type="component" value="Unassembled WGS sequence"/>
</dbReference>
<reference evidence="1 2" key="1">
    <citation type="submission" date="2024-06" db="EMBL/GenBank/DDBJ databases">
        <authorList>
            <person name="Chen R.Y."/>
        </authorList>
    </citation>
    <scope>NUCLEOTIDE SEQUENCE [LARGE SCALE GENOMIC DNA]</scope>
    <source>
        <strain evidence="1 2">D2</strain>
    </source>
</reference>
<dbReference type="Pfam" id="PF05159">
    <property type="entry name" value="Capsule_synth"/>
    <property type="match status" value="1"/>
</dbReference>
<dbReference type="EMBL" id="JBELOE010000200">
    <property type="protein sequence ID" value="MER2492187.1"/>
    <property type="molecule type" value="Genomic_DNA"/>
</dbReference>
<comment type="caution">
    <text evidence="1">The sequence shown here is derived from an EMBL/GenBank/DDBJ whole genome shotgun (WGS) entry which is preliminary data.</text>
</comment>
<dbReference type="InterPro" id="IPR007833">
    <property type="entry name" value="Capsule_polysaccharide_synth"/>
</dbReference>
<gene>
    <name evidence="1" type="ORF">ABS311_09865</name>
</gene>
<evidence type="ECO:0000313" key="1">
    <source>
        <dbReference type="EMBL" id="MER2492187.1"/>
    </source>
</evidence>
<organism evidence="1 2">
    <name type="scientific">Catenovulum sediminis</name>
    <dbReference type="NCBI Taxonomy" id="1740262"/>
    <lineage>
        <taxon>Bacteria</taxon>
        <taxon>Pseudomonadati</taxon>
        <taxon>Pseudomonadota</taxon>
        <taxon>Gammaproteobacteria</taxon>
        <taxon>Alteromonadales</taxon>
        <taxon>Alteromonadaceae</taxon>
        <taxon>Catenovulum</taxon>
    </lineage>
</organism>
<name>A0ABV1RHQ9_9ALTE</name>
<protein>
    <recommendedName>
        <fullName evidence="3">Capsule polysaccharide biosynthesis protein</fullName>
    </recommendedName>
</protein>
<proteinExistence type="predicted"/>
<accession>A0ABV1RHQ9</accession>
<evidence type="ECO:0008006" key="3">
    <source>
        <dbReference type="Google" id="ProtNLM"/>
    </source>
</evidence>
<sequence>MIDILSKVVPIPASALRYKRFFLFGNGGFAQRLAQSFGENILGVVDYFNYRDSFLGGKKYKTFAPSEVGGVVVLGTGNGSYQYNQLKALRPFSDRLDRIYIIDEYMSKRNIHKCPVEQSILLLEHADGVIRHEKHLVALKNYCSTQGRQIVSICPNTLMYYSDYLECPSTLIWGGQRELYKSIDLLMRGCSKSFVEYGFFPQSKHIYLDRLGVNHECSLMTDDLSWVENYHFEKLKNVKARFLDRFKYRGGEYVLVPLQVPDDANVVNTSRFVSGMQEFIDYIINYYPSNQRILFKPHPKDPNKNSYSYHGRDVSELPFLVLLESAIHVHGITSSTLYESVLAGVDVLSEGVSLLNKHKSRLKSLLAAMVDRQVEIDEIDIGDTLKRYSNLLLDV</sequence>